<dbReference type="PANTHER" id="PTHR46383">
    <property type="entry name" value="ASPARTATE AMINOTRANSFERASE"/>
    <property type="match status" value="1"/>
</dbReference>
<dbReference type="InterPro" id="IPR015422">
    <property type="entry name" value="PyrdxlP-dep_Trfase_small"/>
</dbReference>
<dbReference type="CDD" id="cd00609">
    <property type="entry name" value="AAT_like"/>
    <property type="match status" value="1"/>
</dbReference>
<keyword evidence="4 6" id="KW-0808">Transferase</keyword>
<dbReference type="RefSeq" id="WP_072975496.1">
    <property type="nucleotide sequence ID" value="NZ_FQTY01000006.1"/>
</dbReference>
<evidence type="ECO:0000256" key="2">
    <source>
        <dbReference type="ARBA" id="ARBA00007441"/>
    </source>
</evidence>
<protein>
    <recommendedName>
        <fullName evidence="6">Aminotransferase</fullName>
        <ecNumber evidence="6">2.6.1.-</ecNumber>
    </recommendedName>
</protein>
<dbReference type="EMBL" id="FQTY01000006">
    <property type="protein sequence ID" value="SHE76740.1"/>
    <property type="molecule type" value="Genomic_DNA"/>
</dbReference>
<keyword evidence="5" id="KW-0663">Pyridoxal phosphate</keyword>
<dbReference type="AlphaFoldDB" id="A0A1M4W6F9"/>
<comment type="similarity">
    <text evidence="2 6">Belongs to the class-I pyridoxal-phosphate-dependent aminotransferase family.</text>
</comment>
<dbReference type="Gene3D" id="3.90.1150.10">
    <property type="entry name" value="Aspartate Aminotransferase, domain 1"/>
    <property type="match status" value="1"/>
</dbReference>
<reference evidence="9" key="1">
    <citation type="submission" date="2016-11" db="EMBL/GenBank/DDBJ databases">
        <authorList>
            <person name="Varghese N."/>
            <person name="Submissions S."/>
        </authorList>
    </citation>
    <scope>NUCLEOTIDE SEQUENCE [LARGE SCALE GENOMIC DNA]</scope>
    <source>
        <strain evidence="9">DSM 18095</strain>
    </source>
</reference>
<dbReference type="PANTHER" id="PTHR46383:SF1">
    <property type="entry name" value="ASPARTATE AMINOTRANSFERASE"/>
    <property type="match status" value="1"/>
</dbReference>
<dbReference type="GO" id="GO:0006520">
    <property type="term" value="P:amino acid metabolic process"/>
    <property type="evidence" value="ECO:0007669"/>
    <property type="project" value="InterPro"/>
</dbReference>
<keyword evidence="9" id="KW-1185">Reference proteome</keyword>
<dbReference type="GO" id="GO:0030170">
    <property type="term" value="F:pyridoxal phosphate binding"/>
    <property type="evidence" value="ECO:0007669"/>
    <property type="project" value="InterPro"/>
</dbReference>
<comment type="cofactor">
    <cofactor evidence="1 6">
        <name>pyridoxal 5'-phosphate</name>
        <dbReference type="ChEBI" id="CHEBI:597326"/>
    </cofactor>
</comment>
<dbReference type="InterPro" id="IPR004838">
    <property type="entry name" value="NHTrfase_class1_PyrdxlP-BS"/>
</dbReference>
<dbReference type="SUPFAM" id="SSF53383">
    <property type="entry name" value="PLP-dependent transferases"/>
    <property type="match status" value="1"/>
</dbReference>
<dbReference type="GeneID" id="90994279"/>
<evidence type="ECO:0000256" key="6">
    <source>
        <dbReference type="RuleBase" id="RU000481"/>
    </source>
</evidence>
<dbReference type="EC" id="2.6.1.-" evidence="6"/>
<proteinExistence type="inferred from homology"/>
<dbReference type="PROSITE" id="PS00105">
    <property type="entry name" value="AA_TRANSFER_CLASS_1"/>
    <property type="match status" value="1"/>
</dbReference>
<dbReference type="NCBIfam" id="NF004975">
    <property type="entry name" value="PRK06348.1"/>
    <property type="match status" value="1"/>
</dbReference>
<dbReference type="InterPro" id="IPR050596">
    <property type="entry name" value="AspAT/PAT-like"/>
</dbReference>
<evidence type="ECO:0000259" key="7">
    <source>
        <dbReference type="Pfam" id="PF00155"/>
    </source>
</evidence>
<evidence type="ECO:0000313" key="8">
    <source>
        <dbReference type="EMBL" id="SHE76740.1"/>
    </source>
</evidence>
<dbReference type="Proteomes" id="UP000184114">
    <property type="component" value="Unassembled WGS sequence"/>
</dbReference>
<evidence type="ECO:0000256" key="1">
    <source>
        <dbReference type="ARBA" id="ARBA00001933"/>
    </source>
</evidence>
<evidence type="ECO:0000256" key="3">
    <source>
        <dbReference type="ARBA" id="ARBA00022576"/>
    </source>
</evidence>
<evidence type="ECO:0000313" key="9">
    <source>
        <dbReference type="Proteomes" id="UP000184114"/>
    </source>
</evidence>
<dbReference type="InterPro" id="IPR004839">
    <property type="entry name" value="Aminotransferase_I/II_large"/>
</dbReference>
<feature type="domain" description="Aminotransferase class I/classII large" evidence="7">
    <location>
        <begin position="30"/>
        <end position="379"/>
    </location>
</feature>
<gene>
    <name evidence="8" type="ORF">SAMN02745784_01748</name>
</gene>
<evidence type="ECO:0000256" key="5">
    <source>
        <dbReference type="ARBA" id="ARBA00022898"/>
    </source>
</evidence>
<dbReference type="InterPro" id="IPR015424">
    <property type="entry name" value="PyrdxlP-dep_Trfase"/>
</dbReference>
<evidence type="ECO:0000256" key="4">
    <source>
        <dbReference type="ARBA" id="ARBA00022679"/>
    </source>
</evidence>
<dbReference type="Gene3D" id="3.40.640.10">
    <property type="entry name" value="Type I PLP-dependent aspartate aminotransferase-like (Major domain)"/>
    <property type="match status" value="1"/>
</dbReference>
<dbReference type="Pfam" id="PF00155">
    <property type="entry name" value="Aminotran_1_2"/>
    <property type="match status" value="1"/>
</dbReference>
<dbReference type="PRINTS" id="PR00753">
    <property type="entry name" value="ACCSYNTHASE"/>
</dbReference>
<sequence length="386" mass="44011">MKSPYISKRYWNSISTPMGESTNLLGKYPDLINLSLGDPDLNTDERIIKKAFEDALNGHTHYTDFYGVVELRESICNFYYEEYNYKLVKEECMITTSGCHAMWLALEAILDDGDEVIIPSPYFTPYPQQVKLARGIPVFLETLEEEDFQLNMDRLENLITDRTKAIIINTPNNPTGTCLTIKTLENIASIAKKYDLLVIADDIYTIFSYEEPFIPITSLEGMRERTITISSFSKDYAMTGWRIGYILAEPYIINIIKDINENNVFTAPSISQQAAMYAIKLRKEIQPPMIKEFKARTFTAYERLKQLKNVSILPPKGTFYLFPNIKATGLTSQEVAHRILEEAHVMVLPGTSFGDNGEGYIRIAATVGKNKINEAFDKIAKMEIFK</sequence>
<organism evidence="8 9">
    <name type="scientific">Tissierella praeacuta DSM 18095</name>
    <dbReference type="NCBI Taxonomy" id="1123404"/>
    <lineage>
        <taxon>Bacteria</taxon>
        <taxon>Bacillati</taxon>
        <taxon>Bacillota</taxon>
        <taxon>Tissierellia</taxon>
        <taxon>Tissierellales</taxon>
        <taxon>Tissierellaceae</taxon>
        <taxon>Tissierella</taxon>
    </lineage>
</organism>
<dbReference type="GO" id="GO:0008483">
    <property type="term" value="F:transaminase activity"/>
    <property type="evidence" value="ECO:0007669"/>
    <property type="project" value="UniProtKB-KW"/>
</dbReference>
<dbReference type="FunFam" id="3.40.640.10:FF:000033">
    <property type="entry name" value="Aspartate aminotransferase"/>
    <property type="match status" value="1"/>
</dbReference>
<dbReference type="STRING" id="1123404.SAMN02745784_01748"/>
<keyword evidence="3 6" id="KW-0032">Aminotransferase</keyword>
<name>A0A1M4W6F9_9FIRM</name>
<dbReference type="InterPro" id="IPR015421">
    <property type="entry name" value="PyrdxlP-dep_Trfase_major"/>
</dbReference>
<accession>A0A1M4W6F9</accession>